<gene>
    <name evidence="5" type="ORF">E1I18_01300</name>
</gene>
<feature type="region of interest" description="Disordered" evidence="2">
    <location>
        <begin position="172"/>
        <end position="197"/>
    </location>
</feature>
<dbReference type="EMBL" id="SMDN01000004">
    <property type="protein sequence ID" value="TQC53951.1"/>
    <property type="molecule type" value="Genomic_DNA"/>
</dbReference>
<name>A0A507SRR6_9BACT</name>
<feature type="coiled-coil region" evidence="1">
    <location>
        <begin position="1053"/>
        <end position="1109"/>
    </location>
</feature>
<comment type="caution">
    <text evidence="5">The sequence shown here is derived from an EMBL/GenBank/DDBJ whole genome shotgun (WGS) entry which is preliminary data.</text>
</comment>
<feature type="region of interest" description="Disordered" evidence="2">
    <location>
        <begin position="133"/>
        <end position="157"/>
    </location>
</feature>
<dbReference type="Pfam" id="PF01468">
    <property type="entry name" value="GA"/>
    <property type="match status" value="4"/>
</dbReference>
<protein>
    <recommendedName>
        <fullName evidence="4">Protein G-related albumin-binding (GA) module domain-containing protein</fullName>
    </recommendedName>
</protein>
<dbReference type="PANTHER" id="PTHR45615">
    <property type="entry name" value="MYOSIN HEAVY CHAIN, NON-MUSCLE"/>
    <property type="match status" value="1"/>
</dbReference>
<feature type="compositionally biased region" description="Basic and acidic residues" evidence="2">
    <location>
        <begin position="183"/>
        <end position="197"/>
    </location>
</feature>
<reference evidence="5 6" key="1">
    <citation type="submission" date="2019-03" db="EMBL/GenBank/DDBJ databases">
        <title>Characterization of a novel Mycoplasma cynos real-time PCR assay.</title>
        <authorList>
            <person name="Tallmadge R.L."/>
            <person name="Mitchell P.K."/>
            <person name="Goodman L."/>
        </authorList>
    </citation>
    <scope>NUCLEOTIDE SEQUENCE [LARGE SCALE GENOMIC DNA]</scope>
    <source>
        <strain evidence="5 6">1642</strain>
    </source>
</reference>
<evidence type="ECO:0000256" key="2">
    <source>
        <dbReference type="SAM" id="MobiDB-lite"/>
    </source>
</evidence>
<dbReference type="PANTHER" id="PTHR45615:SF80">
    <property type="entry name" value="GRIP DOMAIN-CONTAINING PROTEIN"/>
    <property type="match status" value="1"/>
</dbReference>
<evidence type="ECO:0000256" key="1">
    <source>
        <dbReference type="SAM" id="Coils"/>
    </source>
</evidence>
<feature type="coiled-coil region" evidence="1">
    <location>
        <begin position="2452"/>
        <end position="2593"/>
    </location>
</feature>
<feature type="region of interest" description="Disordered" evidence="2">
    <location>
        <begin position="1397"/>
        <end position="1419"/>
    </location>
</feature>
<keyword evidence="3" id="KW-0732">Signal</keyword>
<feature type="coiled-coil region" evidence="1">
    <location>
        <begin position="695"/>
        <end position="735"/>
    </location>
</feature>
<evidence type="ECO:0000256" key="3">
    <source>
        <dbReference type="SAM" id="SignalP"/>
    </source>
</evidence>
<dbReference type="InterPro" id="IPR001611">
    <property type="entry name" value="Leu-rich_rpt"/>
</dbReference>
<feature type="coiled-coil region" evidence="1">
    <location>
        <begin position="1156"/>
        <end position="1183"/>
    </location>
</feature>
<feature type="chain" id="PRO_5021379818" description="Protein G-related albumin-binding (GA) module domain-containing protein" evidence="3">
    <location>
        <begin position="23"/>
        <end position="2969"/>
    </location>
</feature>
<feature type="coiled-coil region" evidence="1">
    <location>
        <begin position="2203"/>
        <end position="2230"/>
    </location>
</feature>
<proteinExistence type="predicted"/>
<keyword evidence="1" id="KW-0175">Coiled coil</keyword>
<dbReference type="RefSeq" id="WP_141483806.1">
    <property type="nucleotide sequence ID" value="NZ_SMDN01000004.1"/>
</dbReference>
<feature type="domain" description="Protein G-related albumin-binding (GA) module" evidence="4">
    <location>
        <begin position="1483"/>
        <end position="1523"/>
    </location>
</feature>
<dbReference type="Proteomes" id="UP000320801">
    <property type="component" value="Unassembled WGS sequence"/>
</dbReference>
<keyword evidence="6" id="KW-1185">Reference proteome</keyword>
<evidence type="ECO:0000259" key="4">
    <source>
        <dbReference type="Pfam" id="PF01468"/>
    </source>
</evidence>
<dbReference type="PROSITE" id="PS51450">
    <property type="entry name" value="LRR"/>
    <property type="match status" value="1"/>
</dbReference>
<evidence type="ECO:0000313" key="5">
    <source>
        <dbReference type="EMBL" id="TQC53951.1"/>
    </source>
</evidence>
<feature type="domain" description="Protein G-related albumin-binding (GA) module" evidence="4">
    <location>
        <begin position="1694"/>
        <end position="1725"/>
    </location>
</feature>
<sequence>MNWKSKKVINTLLALSTVSAAASTGLLASFISRKKSSKTLNLLKQINEMDQSVNSIAAELANDLWSKSNLDNAKEISSNAKALISNNKNIKDESVQQALKKLEQSVAKLDEVIAQANKKQNPTKEEALEQLEKLDNSNPKKQQIKDQINKPDATTSDLSNAVKQIDEALEQAKEKAHKSINRVTDKEHSDALTKQLDKKDNTEKDYLNIEDQVNKLIEKAKEKALSHINKLKDSDDKKALLKDLNKKDVTQKEIEEITRDAINILSKIKRDASKKVRDILDNDPRVEQMLNQINNADSDQNTIEQVVEQAQKILEDARTKSVEQASKIQDKKVKSAIEEQISDAASLSQLDLINEKIKSIDSLKDLINEKTKQELLNKILNLDITDKDSKQKLEEINAQIKSIKDNQLEQGVEDIISEIKLLEYPSKANSQAVKDLVKKVEQIKNDATLSSAQKYEKAKEEVGKILPTIKQKISSAKENIAKLSPSATKEANTQLDKTSLLERNSAFPNQSFDELDELVERLLKKDKDETKDKISEIGANKLSDEEKNKLKDLVDKTDNWAQMQDIIRQTEIAVAKKNLEAKAKLLPYPGGNGVQAIKDIIKEINDTVDSKEKVDEFDSRLKTLESKIKSASDLINQLPLDKQKELNDKLNKASTPEQIDEVINEAIGIKKAQEIKELKDAMDKNVDTLSYPDPKAKAKEEIKDSYKDINDLEQLKKIQDNFSNIENKILDAKNEIAKLPQSKQDELNRQLNEAHKDADFDALNKAIEQAKNSYKNDSIQELNNLKDLTPQQKEENKKLIQDALDADEIQRILDKAKLLEKIEQLKKVITPNEYALADDPDVKKVIDETIKKLKESIDGVQKDKVTEKGQELDDLKNKLSGLKSQIEGLTDQDVLDVKNTKKELAKQLASDIDDAGIKNTELYIKKAKLHKKASDLAYPNGKNSVAITTLNTMINEATQDNIANVESTIEGLPKKIEEAKKAIEDVKVAGNDQDGQRQADLNNQLSRAVSDDDFDQLKKDIEKAKTSSAEDYKNDLKRRLIEQVDKLNYPNSSNGKTEAKDALKAKINKLETEKLRSFSSELDEIGKKLAEAREKISKLSSNKQTEANDETSKVFESEKFKDLFDKIDKLKTQDKVEINTKIDQLNELSGEERTKLKNEVNTADSYEQMLRILEKARDEHLKNFIDKLPYPTNNGRAKQILKAEVIDTNNANDNSFDAYKKRLNDLKTAIEAVNKRIDELPFTKPDTHGRRFLKEKLDNATTDSEVNEIVKDELKQKIQKYRDIIEKQGDYPIPQTNQQKLKEGRLDWLPDTNEADLKKQIYETKRQWSAFQTINLLGNLGEDKKSELKAKIHEWSESDNNISLDQLEQKINDIDKVILEAIKEDLKAKIDKQLAYPDPSSTEAMDSKNALKAEADKATNSQQTNALYKKLNQLRQKISDLKSAAAPIVNAQEKSKVNKLIDGLTDLSQVPSIELEIQRALGKDIIDGINNLDQGEKDKFKTKIGVATDQASINKIVEEARKQAKFNLKKKDLKVIIDQIEYPNKTSKEAMKSIETLKAEVDALPNDPTKINELDKKVKDLRSIVQTLNAKLENIPYEESKPKDALAKLKTKIDSLTDPKQGANIVDDKYIHAIDVYKGLIKRYLGAEGFASGQHFFSYNTHEKDEFLTKLNKMLPNGYGSNGYTQANFEAEFLSKLKDLAKQKVDSMSNLSTQQKQAHKNKIDAVAKPTNPDQWQHDVFEKIKDLVVAGYQENYSIFIDSLPYPSDSELQADVTKTKEALKDLYTKKSLNGVTDITALESKLNELKTLVTNVKNSIDAIDKNPNQNKSAIKSFNKIFAKAETNQKLTAFKLLVENYKTITQKFNQFAHYASANGNDAKDLAEANKALDNLKNALWDKLASLVARKDQDNLGHIIDEAIELYKETKKLSGDILAVVSFLEDAKTKNTVAELQAIKNKIAPFKIELDKFWTGDKGNHLRSHQDWFNSLPNGVTEDKVTDLNQYRFLPYNLLIKKIRTRRSAQEVKHIVDVEVEWYKALIEFTRKYKDNSSKNIPNDVKDSLKHKILNLPAGFTKEQMERITKYLGSRTLQGDKVVSGFYDDAKHLLESISSNEVGGKESNKKHLKKLFETIGTKNPQQPNNDNVTDKIDSFRDQTTKFIAKFKEAKSKFDEFKAQYSSDPKVKEFQDKLDKVVVVVSTLNEQGAQNLIDEIMAYKSQLDNKKANIKRAIERLPYPNGGQSSKTQLKAKVDSAKSESELVALDKQIGTLSKKITDFVSSLSNIPYIEGDSSKPKTAIDNIKRALDQATSVSDVDNILPHNWSLRIREYKDIINSSFVDSSVKNNLLTRLNQTVPTKLGNNQDFPFGNYKEKDLKAEIIKEYKANVKSTVQQLTNLRDHDKNKYNDIIKRIDGIKGNKEWEAIVSEIQLINTIVNEGLKANYDWFIDNNLNYPSKNTLKSKVDATKQRIKNALTNNMTIQDKQRVESTLNQAASKIATLKAELDKVKGVGAGNQKDRFEDEFAQTDLNNLDALINKIRNYNNIVKELDKIKNYNDKNDLIGELSQATTTQQMNQIAKRVQERLKEIQQAKQEALRDVNAIPEQDKISRDIKQEYQKQLQNIDDIGLDQLRKISEGAKLEPLRKEARDYVDKLLGTANNPSESEKRTEIIRQLNRPEQSNSRQKINELKQEADEEFQKLKQKAINRIEQELLHNAASYFPSTSGGGKIWVSAEDNYYLWYKDEVAKQNSYNGLEELETNFLFGRYADSIRIRAVAHSMIEYLTTTTYIRNRHNSDGSIDRYVEFIKQYVEPFTTSFDIRDNDKDHGFNLLDFWRSLNLYIERNNSTDSFSDKNIREDIQKTLSLAAQVDGRKGDVRTPSSTLREYIGKSVISRLLDLIKQNYKSNRYTKKEVVELIIKLFTLTATDGRDNTRNKILALKNVPEFISLFAEGRSKGIFNDAELWGFSDKPEKFN</sequence>
<feature type="signal peptide" evidence="3">
    <location>
        <begin position="1"/>
        <end position="22"/>
    </location>
</feature>
<accession>A0A507SRR6</accession>
<feature type="coiled-coil region" evidence="1">
    <location>
        <begin position="865"/>
        <end position="892"/>
    </location>
</feature>
<feature type="domain" description="Protein G-related albumin-binding (GA) module" evidence="4">
    <location>
        <begin position="775"/>
        <end position="819"/>
    </location>
</feature>
<feature type="domain" description="Protein G-related albumin-binding (GA) module" evidence="4">
    <location>
        <begin position="1132"/>
        <end position="1177"/>
    </location>
</feature>
<evidence type="ECO:0000313" key="6">
    <source>
        <dbReference type="Proteomes" id="UP000320801"/>
    </source>
</evidence>
<dbReference type="InterPro" id="IPR002988">
    <property type="entry name" value="GA_module"/>
</dbReference>
<organism evidence="5 6">
    <name type="scientific">Mycoplasmopsis mucosicanis</name>
    <dbReference type="NCBI Taxonomy" id="458208"/>
    <lineage>
        <taxon>Bacteria</taxon>
        <taxon>Bacillati</taxon>
        <taxon>Mycoplasmatota</taxon>
        <taxon>Mycoplasmoidales</taxon>
        <taxon>Metamycoplasmataceae</taxon>
        <taxon>Mycoplasmopsis</taxon>
    </lineage>
</organism>
<feature type="compositionally biased region" description="Basic and acidic residues" evidence="2">
    <location>
        <begin position="1405"/>
        <end position="1417"/>
    </location>
</feature>
<feature type="coiled-coil region" evidence="1">
    <location>
        <begin position="73"/>
        <end position="119"/>
    </location>
</feature>
<feature type="coiled-coil region" evidence="1">
    <location>
        <begin position="2674"/>
        <end position="2701"/>
    </location>
</feature>
<dbReference type="OrthoDB" id="396040at2"/>